<name>A0ABW0YU58_9ACTN</name>
<protein>
    <recommendedName>
        <fullName evidence="4">ATP-binding protein</fullName>
    </recommendedName>
</protein>
<evidence type="ECO:0000256" key="1">
    <source>
        <dbReference type="SAM" id="MobiDB-lite"/>
    </source>
</evidence>
<accession>A0ABW0YU58</accession>
<gene>
    <name evidence="2" type="ORF">ACFP1Z_07930</name>
</gene>
<dbReference type="RefSeq" id="WP_390315203.1">
    <property type="nucleotide sequence ID" value="NZ_JBHSPB010000004.1"/>
</dbReference>
<evidence type="ECO:0008006" key="4">
    <source>
        <dbReference type="Google" id="ProtNLM"/>
    </source>
</evidence>
<comment type="caution">
    <text evidence="2">The sequence shown here is derived from an EMBL/GenBank/DDBJ whole genome shotgun (WGS) entry which is preliminary data.</text>
</comment>
<reference evidence="3" key="1">
    <citation type="journal article" date="2019" name="Int. J. Syst. Evol. Microbiol.">
        <title>The Global Catalogue of Microorganisms (GCM) 10K type strain sequencing project: providing services to taxonomists for standard genome sequencing and annotation.</title>
        <authorList>
            <consortium name="The Broad Institute Genomics Platform"/>
            <consortium name="The Broad Institute Genome Sequencing Center for Infectious Disease"/>
            <person name="Wu L."/>
            <person name="Ma J."/>
        </authorList>
    </citation>
    <scope>NUCLEOTIDE SEQUENCE [LARGE SCALE GENOMIC DNA]</scope>
    <source>
        <strain evidence="3">CGMCC 4.7304</strain>
    </source>
</reference>
<evidence type="ECO:0000313" key="2">
    <source>
        <dbReference type="EMBL" id="MFC5720096.1"/>
    </source>
</evidence>
<sequence>MPDEPCPFITPGRPRHPHPTPYRTATPTPEGLAYSFTVPGEARYAPVVRANVLAALRVHSIRYLAEPVLHVVTELLACGVAFAPGHDLYQSLRWSRETLRIVNWDPHGAHPSNPDAERTCEAGRRRQLLFLSCLVRECKGEWGITAASPSHEGTKVWVELPESGAMAYIARHG</sequence>
<keyword evidence="3" id="KW-1185">Reference proteome</keyword>
<dbReference type="Proteomes" id="UP001596083">
    <property type="component" value="Unassembled WGS sequence"/>
</dbReference>
<proteinExistence type="predicted"/>
<evidence type="ECO:0000313" key="3">
    <source>
        <dbReference type="Proteomes" id="UP001596083"/>
    </source>
</evidence>
<organism evidence="2 3">
    <name type="scientific">Streptomyces gamaensis</name>
    <dbReference type="NCBI Taxonomy" id="1763542"/>
    <lineage>
        <taxon>Bacteria</taxon>
        <taxon>Bacillati</taxon>
        <taxon>Actinomycetota</taxon>
        <taxon>Actinomycetes</taxon>
        <taxon>Kitasatosporales</taxon>
        <taxon>Streptomycetaceae</taxon>
        <taxon>Streptomyces</taxon>
    </lineage>
</organism>
<feature type="region of interest" description="Disordered" evidence="1">
    <location>
        <begin position="1"/>
        <end position="28"/>
    </location>
</feature>
<dbReference type="EMBL" id="JBHSPB010000004">
    <property type="protein sequence ID" value="MFC5720096.1"/>
    <property type="molecule type" value="Genomic_DNA"/>
</dbReference>